<organism evidence="1 2">
    <name type="scientific">Jaapia argillacea MUCL 33604</name>
    <dbReference type="NCBI Taxonomy" id="933084"/>
    <lineage>
        <taxon>Eukaryota</taxon>
        <taxon>Fungi</taxon>
        <taxon>Dikarya</taxon>
        <taxon>Basidiomycota</taxon>
        <taxon>Agaricomycotina</taxon>
        <taxon>Agaricomycetes</taxon>
        <taxon>Agaricomycetidae</taxon>
        <taxon>Jaapiales</taxon>
        <taxon>Jaapiaceae</taxon>
        <taxon>Jaapia</taxon>
    </lineage>
</organism>
<reference evidence="2" key="1">
    <citation type="journal article" date="2014" name="Proc. Natl. Acad. Sci. U.S.A.">
        <title>Extensive sampling of basidiomycete genomes demonstrates inadequacy of the white-rot/brown-rot paradigm for wood decay fungi.</title>
        <authorList>
            <person name="Riley R."/>
            <person name="Salamov A.A."/>
            <person name="Brown D.W."/>
            <person name="Nagy L.G."/>
            <person name="Floudas D."/>
            <person name="Held B.W."/>
            <person name="Levasseur A."/>
            <person name="Lombard V."/>
            <person name="Morin E."/>
            <person name="Otillar R."/>
            <person name="Lindquist E.A."/>
            <person name="Sun H."/>
            <person name="LaButti K.M."/>
            <person name="Schmutz J."/>
            <person name="Jabbour D."/>
            <person name="Luo H."/>
            <person name="Baker S.E."/>
            <person name="Pisabarro A.G."/>
            <person name="Walton J.D."/>
            <person name="Blanchette R.A."/>
            <person name="Henrissat B."/>
            <person name="Martin F."/>
            <person name="Cullen D."/>
            <person name="Hibbett D.S."/>
            <person name="Grigoriev I.V."/>
        </authorList>
    </citation>
    <scope>NUCLEOTIDE SEQUENCE [LARGE SCALE GENOMIC DNA]</scope>
    <source>
        <strain evidence="2">MUCL 33604</strain>
    </source>
</reference>
<evidence type="ECO:0000313" key="2">
    <source>
        <dbReference type="Proteomes" id="UP000027265"/>
    </source>
</evidence>
<proteinExistence type="predicted"/>
<protein>
    <submittedName>
        <fullName evidence="1">Uncharacterized protein</fullName>
    </submittedName>
</protein>
<dbReference type="InParanoid" id="A0A067Q9F1"/>
<name>A0A067Q9F1_9AGAM</name>
<dbReference type="HOGENOM" id="CLU_107219_0_0_1"/>
<accession>A0A067Q9F1</accession>
<sequence>MTSVLPPTTLTSWTESQITAILQATTPIAFDEALENFLAPDAEITVNGKPLSKEQYKALLQKDKLQESSATVDFSGAVEVPTDGEKAGTVGVFFKSTIFKLLRVGGAEESSTLTSSLNVEISQFTPHFITGGGPGPVVFPERRVSKLDQVMVEVANPIILPGDNKPTPL</sequence>
<evidence type="ECO:0000313" key="1">
    <source>
        <dbReference type="EMBL" id="KDQ62790.1"/>
    </source>
</evidence>
<dbReference type="EMBL" id="KL197711">
    <property type="protein sequence ID" value="KDQ62790.1"/>
    <property type="molecule type" value="Genomic_DNA"/>
</dbReference>
<dbReference type="AlphaFoldDB" id="A0A067Q9F1"/>
<dbReference type="OrthoDB" id="3188871at2759"/>
<dbReference type="Proteomes" id="UP000027265">
    <property type="component" value="Unassembled WGS sequence"/>
</dbReference>
<gene>
    <name evidence="1" type="ORF">JAAARDRAFT_171387</name>
</gene>
<keyword evidence="2" id="KW-1185">Reference proteome</keyword>